<dbReference type="InterPro" id="IPR001810">
    <property type="entry name" value="F-box_dom"/>
</dbReference>
<dbReference type="SUPFAM" id="SSF81383">
    <property type="entry name" value="F-box domain"/>
    <property type="match status" value="1"/>
</dbReference>
<protein>
    <recommendedName>
        <fullName evidence="2">F-box domain-containing protein</fullName>
    </recommendedName>
</protein>
<evidence type="ECO:0000313" key="3">
    <source>
        <dbReference type="EMBL" id="KAH0942851.1"/>
    </source>
</evidence>
<comment type="caution">
    <text evidence="3">The sequence shown here is derived from an EMBL/GenBank/DDBJ whole genome shotgun (WGS) entry which is preliminary data.</text>
</comment>
<dbReference type="EMBL" id="JAGKQM010000001">
    <property type="protein sequence ID" value="KAH0942851.1"/>
    <property type="molecule type" value="Genomic_DNA"/>
</dbReference>
<dbReference type="InterPro" id="IPR013187">
    <property type="entry name" value="F-box-assoc_dom_typ3"/>
</dbReference>
<sequence length="710" mass="79829">MSSWLKGVYKSKRNGDAEVLMAQRKQSNWSMISADNLSGSNKRSSISGQETRYSVSIPVDVIINILSRLPLKSIAQSRCVCKLWSSIARRPNYNLLFPAKSPDDPPRILFAFKVGSSLFFYSSPQHHQNNPDNNNNSSAIVATRHDINLGSDLQQLCRPVRGLVCSQHIGKNCSWAVVSNPITGESVTTPKLAIEGIHLKERVRGKADYCFGYDPIDKQFKVLRITRLCGSPEHKISFYAKYHVLTLGTGAWRKLQCSTLHYPLDENGICENGICINGVLFYPALVKHRKHMIVCFDVRSEKFGFVSVDDVLGLPIHRYSVLINYNGKLGVNFCDAACKHFELWVLEDATKHTWSKRVYVSPHASLNWDNYVRPAGMIGSGEIVLYRMYTHNPFNIFYYNLDKKIIRRVTFEVPVLEKFDHFGAFTFANYVEDVKLILLSESGVLWVRHAQGVHNVEGEKNHDAYLSEDLFDAHLTPLGWQQVDNLRKHVKASGISNRIELVVVSPLLRTLQTAVGTFGGEGYIDGVDAPPLMKAGAGDSDRPAISSLNRPPFIAVESCREHLGVHPCDRRNSITKYRELFPAIDFSLASLPNQFFVQTDEDVFWKPEVREEDKDLAARGVKFMNWLSTRKEKEIAVVTHSGFLYHTLNSFGNDCDPAVKSEISSHFANCELRSVVLVDKCMNGSDPPVTNYPGKIPSGEDLPSDIADEK</sequence>
<dbReference type="SMART" id="SM00855">
    <property type="entry name" value="PGAM"/>
    <property type="match status" value="1"/>
</dbReference>
<dbReference type="SUPFAM" id="SSF53254">
    <property type="entry name" value="Phosphoglycerate mutase-like"/>
    <property type="match status" value="1"/>
</dbReference>
<dbReference type="SMART" id="SM00256">
    <property type="entry name" value="FBOX"/>
    <property type="match status" value="1"/>
</dbReference>
<dbReference type="InterPro" id="IPR029033">
    <property type="entry name" value="His_PPase_superfam"/>
</dbReference>
<dbReference type="Gene3D" id="1.20.1280.50">
    <property type="match status" value="1"/>
</dbReference>
<organism evidence="3 4">
    <name type="scientific">Brassica napus</name>
    <name type="common">Rape</name>
    <dbReference type="NCBI Taxonomy" id="3708"/>
    <lineage>
        <taxon>Eukaryota</taxon>
        <taxon>Viridiplantae</taxon>
        <taxon>Streptophyta</taxon>
        <taxon>Embryophyta</taxon>
        <taxon>Tracheophyta</taxon>
        <taxon>Spermatophyta</taxon>
        <taxon>Magnoliopsida</taxon>
        <taxon>eudicotyledons</taxon>
        <taxon>Gunneridae</taxon>
        <taxon>Pentapetalae</taxon>
        <taxon>rosids</taxon>
        <taxon>malvids</taxon>
        <taxon>Brassicales</taxon>
        <taxon>Brassicaceae</taxon>
        <taxon>Brassiceae</taxon>
        <taxon>Brassica</taxon>
    </lineage>
</organism>
<evidence type="ECO:0000256" key="1">
    <source>
        <dbReference type="SAM" id="MobiDB-lite"/>
    </source>
</evidence>
<dbReference type="PANTHER" id="PTHR31111">
    <property type="entry name" value="BNAA05G37150D PROTEIN-RELATED"/>
    <property type="match status" value="1"/>
</dbReference>
<keyword evidence="4" id="KW-1185">Reference proteome</keyword>
<dbReference type="PANTHER" id="PTHR31111:SF94">
    <property type="entry name" value="E3 UBIQUITIN-PROTEIN LIGASE SGIP1"/>
    <property type="match status" value="1"/>
</dbReference>
<dbReference type="InterPro" id="IPR036047">
    <property type="entry name" value="F-box-like_dom_sf"/>
</dbReference>
<evidence type="ECO:0000313" key="4">
    <source>
        <dbReference type="Proteomes" id="UP000824890"/>
    </source>
</evidence>
<feature type="domain" description="F-box" evidence="2">
    <location>
        <begin position="57"/>
        <end position="97"/>
    </location>
</feature>
<dbReference type="CDD" id="cd22157">
    <property type="entry name" value="F-box_AtFBW1-like"/>
    <property type="match status" value="1"/>
</dbReference>
<dbReference type="Pfam" id="PF00646">
    <property type="entry name" value="F-box"/>
    <property type="match status" value="1"/>
</dbReference>
<feature type="region of interest" description="Disordered" evidence="1">
    <location>
        <begin position="688"/>
        <end position="710"/>
    </location>
</feature>
<dbReference type="Gene3D" id="3.40.50.1240">
    <property type="entry name" value="Phosphoglycerate mutase-like"/>
    <property type="match status" value="1"/>
</dbReference>
<reference evidence="3 4" key="1">
    <citation type="submission" date="2021-05" db="EMBL/GenBank/DDBJ databases">
        <title>Genome Assembly of Synthetic Allotetraploid Brassica napus Reveals Homoeologous Exchanges between Subgenomes.</title>
        <authorList>
            <person name="Davis J.T."/>
        </authorList>
    </citation>
    <scope>NUCLEOTIDE SEQUENCE [LARGE SCALE GENOMIC DNA]</scope>
    <source>
        <strain evidence="4">cv. Da-Ae</strain>
        <tissue evidence="3">Seedling</tissue>
    </source>
</reference>
<evidence type="ECO:0000259" key="2">
    <source>
        <dbReference type="SMART" id="SM00256"/>
    </source>
</evidence>
<name>A0ABQ8EMP2_BRANA</name>
<dbReference type="InterPro" id="IPR017451">
    <property type="entry name" value="F-box-assoc_interact_dom"/>
</dbReference>
<proteinExistence type="predicted"/>
<dbReference type="Pfam" id="PF08268">
    <property type="entry name" value="FBA_3"/>
    <property type="match status" value="1"/>
</dbReference>
<accession>A0ABQ8EMP2</accession>
<dbReference type="CDD" id="cd07067">
    <property type="entry name" value="HP_PGM_like"/>
    <property type="match status" value="1"/>
</dbReference>
<dbReference type="NCBIfam" id="TIGR01640">
    <property type="entry name" value="F_box_assoc_1"/>
    <property type="match status" value="1"/>
</dbReference>
<dbReference type="Proteomes" id="UP000824890">
    <property type="component" value="Unassembled WGS sequence"/>
</dbReference>
<dbReference type="InterPro" id="IPR013078">
    <property type="entry name" value="His_Pase_superF_clade-1"/>
</dbReference>
<gene>
    <name evidence="3" type="ORF">HID58_002488</name>
</gene>